<gene>
    <name evidence="1" type="ORF">DPMN_133533</name>
</gene>
<keyword evidence="2" id="KW-1185">Reference proteome</keyword>
<evidence type="ECO:0000313" key="2">
    <source>
        <dbReference type="Proteomes" id="UP000828390"/>
    </source>
</evidence>
<comment type="caution">
    <text evidence="1">The sequence shown here is derived from an EMBL/GenBank/DDBJ whole genome shotgun (WGS) entry which is preliminary data.</text>
</comment>
<reference evidence="1" key="1">
    <citation type="journal article" date="2019" name="bioRxiv">
        <title>The Genome of the Zebra Mussel, Dreissena polymorpha: A Resource for Invasive Species Research.</title>
        <authorList>
            <person name="McCartney M.A."/>
            <person name="Auch B."/>
            <person name="Kono T."/>
            <person name="Mallez S."/>
            <person name="Zhang Y."/>
            <person name="Obille A."/>
            <person name="Becker A."/>
            <person name="Abrahante J.E."/>
            <person name="Garbe J."/>
            <person name="Badalamenti J.P."/>
            <person name="Herman A."/>
            <person name="Mangelson H."/>
            <person name="Liachko I."/>
            <person name="Sullivan S."/>
            <person name="Sone E.D."/>
            <person name="Koren S."/>
            <person name="Silverstein K.A.T."/>
            <person name="Beckman K.B."/>
            <person name="Gohl D.M."/>
        </authorList>
    </citation>
    <scope>NUCLEOTIDE SEQUENCE</scope>
    <source>
        <strain evidence="1">Duluth1</strain>
        <tissue evidence="1">Whole animal</tissue>
    </source>
</reference>
<accession>A0A9D4J9V6</accession>
<dbReference type="AlphaFoldDB" id="A0A9D4J9V6"/>
<proteinExistence type="predicted"/>
<organism evidence="1 2">
    <name type="scientific">Dreissena polymorpha</name>
    <name type="common">Zebra mussel</name>
    <name type="synonym">Mytilus polymorpha</name>
    <dbReference type="NCBI Taxonomy" id="45954"/>
    <lineage>
        <taxon>Eukaryota</taxon>
        <taxon>Metazoa</taxon>
        <taxon>Spiralia</taxon>
        <taxon>Lophotrochozoa</taxon>
        <taxon>Mollusca</taxon>
        <taxon>Bivalvia</taxon>
        <taxon>Autobranchia</taxon>
        <taxon>Heteroconchia</taxon>
        <taxon>Euheterodonta</taxon>
        <taxon>Imparidentia</taxon>
        <taxon>Neoheterodontei</taxon>
        <taxon>Myida</taxon>
        <taxon>Dreissenoidea</taxon>
        <taxon>Dreissenidae</taxon>
        <taxon>Dreissena</taxon>
    </lineage>
</organism>
<dbReference type="Proteomes" id="UP000828390">
    <property type="component" value="Unassembled WGS sequence"/>
</dbReference>
<reference evidence="1" key="2">
    <citation type="submission" date="2020-11" db="EMBL/GenBank/DDBJ databases">
        <authorList>
            <person name="McCartney M.A."/>
            <person name="Auch B."/>
            <person name="Kono T."/>
            <person name="Mallez S."/>
            <person name="Becker A."/>
            <person name="Gohl D.M."/>
            <person name="Silverstein K.A.T."/>
            <person name="Koren S."/>
            <person name="Bechman K.B."/>
            <person name="Herman A."/>
            <person name="Abrahante J.E."/>
            <person name="Garbe J."/>
        </authorList>
    </citation>
    <scope>NUCLEOTIDE SEQUENCE</scope>
    <source>
        <strain evidence="1">Duluth1</strain>
        <tissue evidence="1">Whole animal</tissue>
    </source>
</reference>
<sequence length="61" mass="6751">MTKNIRSRNGPAQYTCNRSQQELGHSHGCNWTCAGNFCCIAQLLQRLTKLSMSASIPGHQT</sequence>
<dbReference type="EMBL" id="JAIWYP010000006">
    <property type="protein sequence ID" value="KAH3805236.1"/>
    <property type="molecule type" value="Genomic_DNA"/>
</dbReference>
<name>A0A9D4J9V6_DREPO</name>
<protein>
    <submittedName>
        <fullName evidence="1">Uncharacterized protein</fullName>
    </submittedName>
</protein>
<evidence type="ECO:0000313" key="1">
    <source>
        <dbReference type="EMBL" id="KAH3805236.1"/>
    </source>
</evidence>